<sequence>MTVRGAPFVLWGCLLLSAQLRLGVSTQKHGPSQSKQTTGTDNDGFCAKQEDCQVDDEKQKGRSEPQGQNGGFFPNLPKPPRLPTPAEILQKLPDGPPQLPDLSTVMDKLPKATELLKKLPKAREVLKKVPKLPDFPDPPSLKKFVTAKLKFAPDVSAVQPGIPPYCDGLVLTPRDSFLREVCRKLIGVEVCYGELGCFTTDPPWSLTLERPISSLPRPPEEIQVQFLLRTRNTPSTGEFIRAGDRAALAASDFIGTRPTKFITHGFIENGFVAWITDMSQEILRADDCNVIAVDWGSNGGSMFPYTQATANTQIVGAIVAQMITFLMQETGNSASSYHLIGHSLGSHTMGYAGMRVPGLGRITGLDPAEPYFQGTDPMIRLDPTDAELVDVIHSDGGFFFTSLGYGMYDPTGHLDFYPNGGIEMPGCDEGLTHYIDMNGGIYEGGREYVACNHLKAIVYFHDSINSICPMMAYPCRDYDRFKDGHCLDCRQGCAQMGYHADKYKPAPGLTNLKYYLDTAARSPTCLYHYQVMITLGTDSDAEEVDGYLHLSFVTQSGTVTEYYKLTDDPIKLQPGNSYMYFLKLPTNLGNLQRVRFLWDYDWSIANPSTWFIFSRPKIWMDRIQVMAGESQNRMSFCAFNNYFVEDVASDLRLC</sequence>
<dbReference type="SUPFAM" id="SSF53474">
    <property type="entry name" value="alpha/beta-Hydrolases"/>
    <property type="match status" value="1"/>
</dbReference>
<feature type="region of interest" description="Disordered" evidence="7">
    <location>
        <begin position="27"/>
        <end position="88"/>
    </location>
</feature>
<dbReference type="InterPro" id="IPR033906">
    <property type="entry name" value="Lipase_N"/>
</dbReference>
<dbReference type="InterPro" id="IPR036392">
    <property type="entry name" value="PLAT/LH2_dom_sf"/>
</dbReference>
<dbReference type="FunFam" id="3.40.50.1820:FF:000033">
    <property type="entry name" value="Pancreatic triacylglycerol lipase"/>
    <property type="match status" value="1"/>
</dbReference>
<keyword evidence="8" id="KW-0732">Signal</keyword>
<protein>
    <submittedName>
        <fullName evidence="11">Pancreatic triacylglycerol lipase-like isoform X1</fullName>
    </submittedName>
</protein>
<dbReference type="InterPro" id="IPR029058">
    <property type="entry name" value="AB_hydrolase_fold"/>
</dbReference>
<evidence type="ECO:0000256" key="7">
    <source>
        <dbReference type="SAM" id="MobiDB-lite"/>
    </source>
</evidence>
<dbReference type="Pfam" id="PF01477">
    <property type="entry name" value="PLAT"/>
    <property type="match status" value="1"/>
</dbReference>
<accession>A0A6P4ZAZ9</accession>
<dbReference type="SUPFAM" id="SSF49723">
    <property type="entry name" value="Lipase/lipooxygenase domain (PLAT/LH2 domain)"/>
    <property type="match status" value="1"/>
</dbReference>
<dbReference type="PANTHER" id="PTHR11610">
    <property type="entry name" value="LIPASE"/>
    <property type="match status" value="1"/>
</dbReference>
<evidence type="ECO:0000256" key="6">
    <source>
        <dbReference type="RuleBase" id="RU004262"/>
    </source>
</evidence>
<evidence type="ECO:0000256" key="2">
    <source>
        <dbReference type="ARBA" id="ARBA00010701"/>
    </source>
</evidence>
<feature type="compositionally biased region" description="Polar residues" evidence="7">
    <location>
        <begin position="27"/>
        <end position="41"/>
    </location>
</feature>
<dbReference type="RefSeq" id="XP_019628272.1">
    <property type="nucleotide sequence ID" value="XM_019772713.1"/>
</dbReference>
<dbReference type="GO" id="GO:0005615">
    <property type="term" value="C:extracellular space"/>
    <property type="evidence" value="ECO:0007669"/>
    <property type="project" value="TreeGrafter"/>
</dbReference>
<evidence type="ECO:0000313" key="11">
    <source>
        <dbReference type="RefSeq" id="XP_019628272.1"/>
    </source>
</evidence>
<organism evidence="10 11">
    <name type="scientific">Branchiostoma belcheri</name>
    <name type="common">Amphioxus</name>
    <dbReference type="NCBI Taxonomy" id="7741"/>
    <lineage>
        <taxon>Eukaryota</taxon>
        <taxon>Metazoa</taxon>
        <taxon>Chordata</taxon>
        <taxon>Cephalochordata</taxon>
        <taxon>Leptocardii</taxon>
        <taxon>Amphioxiformes</taxon>
        <taxon>Branchiostomatidae</taxon>
        <taxon>Branchiostoma</taxon>
    </lineage>
</organism>
<dbReference type="GO" id="GO:0004806">
    <property type="term" value="F:triacylglycerol lipase activity"/>
    <property type="evidence" value="ECO:0007669"/>
    <property type="project" value="InterPro"/>
</dbReference>
<keyword evidence="3" id="KW-0964">Secreted</keyword>
<dbReference type="Proteomes" id="UP000515135">
    <property type="component" value="Unplaced"/>
</dbReference>
<dbReference type="Gene3D" id="3.40.50.1820">
    <property type="entry name" value="alpha/beta hydrolase"/>
    <property type="match status" value="1"/>
</dbReference>
<reference evidence="11" key="1">
    <citation type="submission" date="2025-08" db="UniProtKB">
        <authorList>
            <consortium name="RefSeq"/>
        </authorList>
    </citation>
    <scope>IDENTIFICATION</scope>
    <source>
        <tissue evidence="11">Gonad</tissue>
    </source>
</reference>
<comment type="subcellular location">
    <subcellularLocation>
        <location evidence="1">Secreted</location>
    </subcellularLocation>
</comment>
<evidence type="ECO:0000256" key="4">
    <source>
        <dbReference type="ARBA" id="ARBA00023157"/>
    </source>
</evidence>
<name>A0A6P4ZAZ9_BRABE</name>
<evidence type="ECO:0000256" key="5">
    <source>
        <dbReference type="PROSITE-ProRule" id="PRU00152"/>
    </source>
</evidence>
<feature type="chain" id="PRO_5027610559" evidence="8">
    <location>
        <begin position="26"/>
        <end position="654"/>
    </location>
</feature>
<keyword evidence="10" id="KW-1185">Reference proteome</keyword>
<feature type="domain" description="PLAT" evidence="9">
    <location>
        <begin position="527"/>
        <end position="654"/>
    </location>
</feature>
<dbReference type="Gene3D" id="2.60.60.20">
    <property type="entry name" value="PLAT/LH2 domain"/>
    <property type="match status" value="1"/>
</dbReference>
<dbReference type="AlphaFoldDB" id="A0A6P4ZAZ9"/>
<evidence type="ECO:0000256" key="8">
    <source>
        <dbReference type="SAM" id="SignalP"/>
    </source>
</evidence>
<keyword evidence="4" id="KW-1015">Disulfide bond</keyword>
<dbReference type="GeneID" id="109472854"/>
<evidence type="ECO:0000256" key="3">
    <source>
        <dbReference type="ARBA" id="ARBA00022525"/>
    </source>
</evidence>
<feature type="signal peptide" evidence="8">
    <location>
        <begin position="1"/>
        <end position="25"/>
    </location>
</feature>
<proteinExistence type="inferred from homology"/>
<dbReference type="Pfam" id="PF00151">
    <property type="entry name" value="Lipase"/>
    <property type="match status" value="1"/>
</dbReference>
<dbReference type="PRINTS" id="PR00823">
    <property type="entry name" value="PANCLIPASE"/>
</dbReference>
<dbReference type="InterPro" id="IPR001024">
    <property type="entry name" value="PLAT/LH2_dom"/>
</dbReference>
<dbReference type="CDD" id="cd00707">
    <property type="entry name" value="Pancreat_lipase_like"/>
    <property type="match status" value="1"/>
</dbReference>
<gene>
    <name evidence="11" type="primary">LOC109472854</name>
</gene>
<feature type="compositionally biased region" description="Basic and acidic residues" evidence="7">
    <location>
        <begin position="48"/>
        <end position="63"/>
    </location>
</feature>
<dbReference type="InterPro" id="IPR002331">
    <property type="entry name" value="Lipase_panc"/>
</dbReference>
<dbReference type="PROSITE" id="PS50095">
    <property type="entry name" value="PLAT"/>
    <property type="match status" value="1"/>
</dbReference>
<comment type="similarity">
    <text evidence="2 6">Belongs to the AB hydrolase superfamily. Lipase family.</text>
</comment>
<dbReference type="GO" id="GO:0016042">
    <property type="term" value="P:lipid catabolic process"/>
    <property type="evidence" value="ECO:0007669"/>
    <property type="project" value="TreeGrafter"/>
</dbReference>
<evidence type="ECO:0000256" key="1">
    <source>
        <dbReference type="ARBA" id="ARBA00004613"/>
    </source>
</evidence>
<evidence type="ECO:0000313" key="10">
    <source>
        <dbReference type="Proteomes" id="UP000515135"/>
    </source>
</evidence>
<evidence type="ECO:0000259" key="9">
    <source>
        <dbReference type="PROSITE" id="PS50095"/>
    </source>
</evidence>
<dbReference type="OrthoDB" id="199913at2759"/>
<dbReference type="PRINTS" id="PR00821">
    <property type="entry name" value="TAGLIPASE"/>
</dbReference>
<dbReference type="KEGG" id="bbel:109472854"/>
<dbReference type="PANTHER" id="PTHR11610:SF173">
    <property type="entry name" value="LIPASE DOMAIN-CONTAINING PROTEIN-RELATED"/>
    <property type="match status" value="1"/>
</dbReference>
<comment type="caution">
    <text evidence="5">Lacks conserved residue(s) required for the propagation of feature annotation.</text>
</comment>
<dbReference type="InterPro" id="IPR000734">
    <property type="entry name" value="TAG_lipase"/>
</dbReference>
<dbReference type="InterPro" id="IPR013818">
    <property type="entry name" value="Lipase"/>
</dbReference>